<dbReference type="Pfam" id="PF13560">
    <property type="entry name" value="HTH_31"/>
    <property type="match status" value="1"/>
</dbReference>
<name>A0ABZ0L324_9BACL</name>
<sequence>MNRELLIQMVSKQLKMIRAEQGYSQDKMADVLGISKKTLVQIEKDRIQASWTVVLAACAVFRDSDTLQAVLGNEPLEMITLILNDHIKPTGAPTMGGRIWWRDLQKEGHFKLQQNVVSKHYRILNEADRRIFSTFDEEDVMKEWVYLQGTAHEENEL</sequence>
<dbReference type="EMBL" id="CP129118">
    <property type="protein sequence ID" value="WOV87006.1"/>
    <property type="molecule type" value="Genomic_DNA"/>
</dbReference>
<evidence type="ECO:0000259" key="1">
    <source>
        <dbReference type="PROSITE" id="PS50943"/>
    </source>
</evidence>
<keyword evidence="3" id="KW-1185">Reference proteome</keyword>
<dbReference type="InterPro" id="IPR010982">
    <property type="entry name" value="Lambda_DNA-bd_dom_sf"/>
</dbReference>
<protein>
    <submittedName>
        <fullName evidence="2">Helix-turn-helix domain-containing protein</fullName>
    </submittedName>
</protein>
<dbReference type="RefSeq" id="WP_317966688.1">
    <property type="nucleotide sequence ID" value="NZ_CP129118.1"/>
</dbReference>
<dbReference type="InterPro" id="IPR001387">
    <property type="entry name" value="Cro/C1-type_HTH"/>
</dbReference>
<gene>
    <name evidence="2" type="ORF">QWT69_14175</name>
</gene>
<dbReference type="CDD" id="cd00093">
    <property type="entry name" value="HTH_XRE"/>
    <property type="match status" value="1"/>
</dbReference>
<dbReference type="Gene3D" id="1.10.260.40">
    <property type="entry name" value="lambda repressor-like DNA-binding domains"/>
    <property type="match status" value="1"/>
</dbReference>
<evidence type="ECO:0000313" key="2">
    <source>
        <dbReference type="EMBL" id="WOV87006.1"/>
    </source>
</evidence>
<dbReference type="SMART" id="SM00530">
    <property type="entry name" value="HTH_XRE"/>
    <property type="match status" value="1"/>
</dbReference>
<proteinExistence type="predicted"/>
<accession>A0ABZ0L324</accession>
<dbReference type="Proteomes" id="UP001303902">
    <property type="component" value="Chromosome"/>
</dbReference>
<reference evidence="2 3" key="1">
    <citation type="submission" date="2023-06" db="EMBL/GenBank/DDBJ databases">
        <title>Sporosarcina sp. nov., isolated from Korean tranditional fermented seafood 'Jeotgal'.</title>
        <authorList>
            <person name="Yang A.I."/>
            <person name="Shin N.-R."/>
        </authorList>
    </citation>
    <scope>NUCLEOTIDE SEQUENCE [LARGE SCALE GENOMIC DNA]</scope>
    <source>
        <strain evidence="2 3">T2O-4</strain>
    </source>
</reference>
<evidence type="ECO:0000313" key="3">
    <source>
        <dbReference type="Proteomes" id="UP001303902"/>
    </source>
</evidence>
<dbReference type="PROSITE" id="PS50943">
    <property type="entry name" value="HTH_CROC1"/>
    <property type="match status" value="1"/>
</dbReference>
<feature type="domain" description="HTH cro/C1-type" evidence="1">
    <location>
        <begin position="14"/>
        <end position="67"/>
    </location>
</feature>
<dbReference type="SUPFAM" id="SSF47413">
    <property type="entry name" value="lambda repressor-like DNA-binding domains"/>
    <property type="match status" value="1"/>
</dbReference>
<organism evidence="2 3">
    <name type="scientific">Sporosarcina oncorhynchi</name>
    <dbReference type="NCBI Taxonomy" id="3056444"/>
    <lineage>
        <taxon>Bacteria</taxon>
        <taxon>Bacillati</taxon>
        <taxon>Bacillota</taxon>
        <taxon>Bacilli</taxon>
        <taxon>Bacillales</taxon>
        <taxon>Caryophanaceae</taxon>
        <taxon>Sporosarcina</taxon>
    </lineage>
</organism>